<gene>
    <name evidence="2" type="ORF">PUN28_002022</name>
</gene>
<reference evidence="2 3" key="1">
    <citation type="submission" date="2023-03" db="EMBL/GenBank/DDBJ databases">
        <title>High recombination rates correlate with genetic variation in Cardiocondyla obscurior ants.</title>
        <authorList>
            <person name="Errbii M."/>
        </authorList>
    </citation>
    <scope>NUCLEOTIDE SEQUENCE [LARGE SCALE GENOMIC DNA]</scope>
    <source>
        <strain evidence="2">Alpha-2009</strain>
        <tissue evidence="2">Whole body</tissue>
    </source>
</reference>
<evidence type="ECO:0000313" key="2">
    <source>
        <dbReference type="EMBL" id="KAL0130137.1"/>
    </source>
</evidence>
<proteinExistence type="predicted"/>
<organism evidence="2 3">
    <name type="scientific">Cardiocondyla obscurior</name>
    <dbReference type="NCBI Taxonomy" id="286306"/>
    <lineage>
        <taxon>Eukaryota</taxon>
        <taxon>Metazoa</taxon>
        <taxon>Ecdysozoa</taxon>
        <taxon>Arthropoda</taxon>
        <taxon>Hexapoda</taxon>
        <taxon>Insecta</taxon>
        <taxon>Pterygota</taxon>
        <taxon>Neoptera</taxon>
        <taxon>Endopterygota</taxon>
        <taxon>Hymenoptera</taxon>
        <taxon>Apocrita</taxon>
        <taxon>Aculeata</taxon>
        <taxon>Formicoidea</taxon>
        <taxon>Formicidae</taxon>
        <taxon>Myrmicinae</taxon>
        <taxon>Cardiocondyla</taxon>
    </lineage>
</organism>
<dbReference type="AlphaFoldDB" id="A0AAW2GSC1"/>
<name>A0AAW2GSC1_9HYME</name>
<comment type="caution">
    <text evidence="2">The sequence shown here is derived from an EMBL/GenBank/DDBJ whole genome shotgun (WGS) entry which is preliminary data.</text>
</comment>
<dbReference type="EMBL" id="JADYXP020000002">
    <property type="protein sequence ID" value="KAL0130137.1"/>
    <property type="molecule type" value="Genomic_DNA"/>
</dbReference>
<protein>
    <submittedName>
        <fullName evidence="2">Uncharacterized protein</fullName>
    </submittedName>
</protein>
<evidence type="ECO:0000313" key="3">
    <source>
        <dbReference type="Proteomes" id="UP001430953"/>
    </source>
</evidence>
<accession>A0AAW2GSC1</accession>
<evidence type="ECO:0000256" key="1">
    <source>
        <dbReference type="SAM" id="MobiDB-lite"/>
    </source>
</evidence>
<dbReference type="Proteomes" id="UP001430953">
    <property type="component" value="Unassembled WGS sequence"/>
</dbReference>
<sequence length="146" mass="15992">MAHNSPIVPARINGPLSLFINDVSLFGLRETAARDGRGGGAACTRAGKPCGPVLFSRHGSAAIQLVILHEASRSRRSALRLSQALDMLPGPEQNPTEHATYPRESERPYTDLLKQTVGIPGFHPAQRRVMYINNKDLSRVETRPFP</sequence>
<keyword evidence="3" id="KW-1185">Reference proteome</keyword>
<feature type="region of interest" description="Disordered" evidence="1">
    <location>
        <begin position="87"/>
        <end position="107"/>
    </location>
</feature>